<gene>
    <name evidence="1" type="ORF">DPMN_164148</name>
</gene>
<dbReference type="AlphaFoldDB" id="A0A9D4EY45"/>
<comment type="caution">
    <text evidence="1">The sequence shown here is derived from an EMBL/GenBank/DDBJ whole genome shotgun (WGS) entry which is preliminary data.</text>
</comment>
<dbReference type="EMBL" id="JAIWYP010000008">
    <property type="protein sequence ID" value="KAH3786047.1"/>
    <property type="molecule type" value="Genomic_DNA"/>
</dbReference>
<dbReference type="Proteomes" id="UP000828390">
    <property type="component" value="Unassembled WGS sequence"/>
</dbReference>
<name>A0A9D4EY45_DREPO</name>
<accession>A0A9D4EY45</accession>
<evidence type="ECO:0000313" key="1">
    <source>
        <dbReference type="EMBL" id="KAH3786047.1"/>
    </source>
</evidence>
<reference evidence="1" key="1">
    <citation type="journal article" date="2019" name="bioRxiv">
        <title>The Genome of the Zebra Mussel, Dreissena polymorpha: A Resource for Invasive Species Research.</title>
        <authorList>
            <person name="McCartney M.A."/>
            <person name="Auch B."/>
            <person name="Kono T."/>
            <person name="Mallez S."/>
            <person name="Zhang Y."/>
            <person name="Obille A."/>
            <person name="Becker A."/>
            <person name="Abrahante J.E."/>
            <person name="Garbe J."/>
            <person name="Badalamenti J.P."/>
            <person name="Herman A."/>
            <person name="Mangelson H."/>
            <person name="Liachko I."/>
            <person name="Sullivan S."/>
            <person name="Sone E.D."/>
            <person name="Koren S."/>
            <person name="Silverstein K.A.T."/>
            <person name="Beckman K.B."/>
            <person name="Gohl D.M."/>
        </authorList>
    </citation>
    <scope>NUCLEOTIDE SEQUENCE</scope>
    <source>
        <strain evidence="1">Duluth1</strain>
        <tissue evidence="1">Whole animal</tissue>
    </source>
</reference>
<evidence type="ECO:0000313" key="2">
    <source>
        <dbReference type="Proteomes" id="UP000828390"/>
    </source>
</evidence>
<organism evidence="1 2">
    <name type="scientific">Dreissena polymorpha</name>
    <name type="common">Zebra mussel</name>
    <name type="synonym">Mytilus polymorpha</name>
    <dbReference type="NCBI Taxonomy" id="45954"/>
    <lineage>
        <taxon>Eukaryota</taxon>
        <taxon>Metazoa</taxon>
        <taxon>Spiralia</taxon>
        <taxon>Lophotrochozoa</taxon>
        <taxon>Mollusca</taxon>
        <taxon>Bivalvia</taxon>
        <taxon>Autobranchia</taxon>
        <taxon>Heteroconchia</taxon>
        <taxon>Euheterodonta</taxon>
        <taxon>Imparidentia</taxon>
        <taxon>Neoheterodontei</taxon>
        <taxon>Myida</taxon>
        <taxon>Dreissenoidea</taxon>
        <taxon>Dreissenidae</taxon>
        <taxon>Dreissena</taxon>
    </lineage>
</organism>
<sequence length="56" mass="6302">MITGHVFVPTTSVMLPPPCVVSAWHSMKGYGEERRRKETGKASFHRYNLPDTAILT</sequence>
<keyword evidence="2" id="KW-1185">Reference proteome</keyword>
<reference evidence="1" key="2">
    <citation type="submission" date="2020-11" db="EMBL/GenBank/DDBJ databases">
        <authorList>
            <person name="McCartney M.A."/>
            <person name="Auch B."/>
            <person name="Kono T."/>
            <person name="Mallez S."/>
            <person name="Becker A."/>
            <person name="Gohl D.M."/>
            <person name="Silverstein K.A.T."/>
            <person name="Koren S."/>
            <person name="Bechman K.B."/>
            <person name="Herman A."/>
            <person name="Abrahante J.E."/>
            <person name="Garbe J."/>
        </authorList>
    </citation>
    <scope>NUCLEOTIDE SEQUENCE</scope>
    <source>
        <strain evidence="1">Duluth1</strain>
        <tissue evidence="1">Whole animal</tissue>
    </source>
</reference>
<proteinExistence type="predicted"/>
<protein>
    <submittedName>
        <fullName evidence="1">Uncharacterized protein</fullName>
    </submittedName>
</protein>